<keyword evidence="2" id="KW-1185">Reference proteome</keyword>
<name>A0AAN7Q2H1_9MYRT</name>
<evidence type="ECO:0000313" key="2">
    <source>
        <dbReference type="Proteomes" id="UP001345219"/>
    </source>
</evidence>
<reference evidence="1 2" key="1">
    <citation type="journal article" date="2023" name="Hortic Res">
        <title>Pangenome of water caltrop reveals structural variations and asymmetric subgenome divergence after allopolyploidization.</title>
        <authorList>
            <person name="Zhang X."/>
            <person name="Chen Y."/>
            <person name="Wang L."/>
            <person name="Yuan Y."/>
            <person name="Fang M."/>
            <person name="Shi L."/>
            <person name="Lu R."/>
            <person name="Comes H.P."/>
            <person name="Ma Y."/>
            <person name="Chen Y."/>
            <person name="Huang G."/>
            <person name="Zhou Y."/>
            <person name="Zheng Z."/>
            <person name="Qiu Y."/>
        </authorList>
    </citation>
    <scope>NUCLEOTIDE SEQUENCE [LARGE SCALE GENOMIC DNA]</scope>
    <source>
        <tissue evidence="1">Roots</tissue>
    </source>
</reference>
<evidence type="ECO:0000313" key="1">
    <source>
        <dbReference type="EMBL" id="KAK4757909.1"/>
    </source>
</evidence>
<organism evidence="1 2">
    <name type="scientific">Trapa incisa</name>
    <dbReference type="NCBI Taxonomy" id="236973"/>
    <lineage>
        <taxon>Eukaryota</taxon>
        <taxon>Viridiplantae</taxon>
        <taxon>Streptophyta</taxon>
        <taxon>Embryophyta</taxon>
        <taxon>Tracheophyta</taxon>
        <taxon>Spermatophyta</taxon>
        <taxon>Magnoliopsida</taxon>
        <taxon>eudicotyledons</taxon>
        <taxon>Gunneridae</taxon>
        <taxon>Pentapetalae</taxon>
        <taxon>rosids</taxon>
        <taxon>malvids</taxon>
        <taxon>Myrtales</taxon>
        <taxon>Lythraceae</taxon>
        <taxon>Trapa</taxon>
    </lineage>
</organism>
<proteinExistence type="predicted"/>
<dbReference type="AlphaFoldDB" id="A0AAN7Q2H1"/>
<dbReference type="Proteomes" id="UP001345219">
    <property type="component" value="Chromosome 15"/>
</dbReference>
<gene>
    <name evidence="1" type="ORF">SAY87_019210</name>
</gene>
<comment type="caution">
    <text evidence="1">The sequence shown here is derived from an EMBL/GenBank/DDBJ whole genome shotgun (WGS) entry which is preliminary data.</text>
</comment>
<dbReference type="EMBL" id="JAXIOK010000012">
    <property type="protein sequence ID" value="KAK4757909.1"/>
    <property type="molecule type" value="Genomic_DNA"/>
</dbReference>
<accession>A0AAN7Q2H1</accession>
<protein>
    <submittedName>
        <fullName evidence="1">Uncharacterized protein</fullName>
    </submittedName>
</protein>
<sequence length="124" mass="13776">MLELFTLLNIWKCCQGHLVFELSLVATLIGLVGPALMEQWEASFGISSAGMPIELGEFRGFFKGDRALSGTSNFNSDQKKCALPITTYDWLLCCMFSIHGSLHQIMQGHVDGDGNLKLCREPFM</sequence>